<comment type="caution">
    <text evidence="1">The sequence shown here is derived from an EMBL/GenBank/DDBJ whole genome shotgun (WGS) entry which is preliminary data.</text>
</comment>
<proteinExistence type="predicted"/>
<sequence length="70" mass="7711">MTQIQIAVTAPFVTVDHYSAITGIPKGTISRYITEGKIITKKKDKPKEKPLINMVAMNQIAAREAEQLVA</sequence>
<name>A0A855SIQ8_PHOAN</name>
<organism evidence="1 2">
    <name type="scientific">Photobacterium angustum</name>
    <dbReference type="NCBI Taxonomy" id="661"/>
    <lineage>
        <taxon>Bacteria</taxon>
        <taxon>Pseudomonadati</taxon>
        <taxon>Pseudomonadota</taxon>
        <taxon>Gammaproteobacteria</taxon>
        <taxon>Vibrionales</taxon>
        <taxon>Vibrionaceae</taxon>
        <taxon>Photobacterium</taxon>
    </lineage>
</organism>
<evidence type="ECO:0008006" key="3">
    <source>
        <dbReference type="Google" id="ProtNLM"/>
    </source>
</evidence>
<dbReference type="GeneID" id="61230078"/>
<dbReference type="Proteomes" id="UP000241440">
    <property type="component" value="Unassembled WGS sequence"/>
</dbReference>
<evidence type="ECO:0000313" key="1">
    <source>
        <dbReference type="EMBL" id="PSX08552.1"/>
    </source>
</evidence>
<accession>A0A855SIQ8</accession>
<gene>
    <name evidence="1" type="ORF">C0W41_05535</name>
</gene>
<reference evidence="1 2" key="1">
    <citation type="submission" date="2018-01" db="EMBL/GenBank/DDBJ databases">
        <title>Whole genome sequencing of Histamine producing bacteria.</title>
        <authorList>
            <person name="Butler K."/>
        </authorList>
    </citation>
    <scope>NUCLEOTIDE SEQUENCE [LARGE SCALE GENOMIC DNA]</scope>
    <source>
        <strain evidence="1 2">A2-1</strain>
    </source>
</reference>
<evidence type="ECO:0000313" key="2">
    <source>
        <dbReference type="Proteomes" id="UP000241440"/>
    </source>
</evidence>
<dbReference type="AlphaFoldDB" id="A0A855SIQ8"/>
<protein>
    <recommendedName>
        <fullName evidence="3">DNA-binding protein</fullName>
    </recommendedName>
</protein>
<dbReference type="RefSeq" id="WP_045082465.1">
    <property type="nucleotide sequence ID" value="NZ_JZSX01000001.1"/>
</dbReference>
<dbReference type="EMBL" id="PYOY01000002">
    <property type="protein sequence ID" value="PSX08552.1"/>
    <property type="molecule type" value="Genomic_DNA"/>
</dbReference>